<evidence type="ECO:0000313" key="1">
    <source>
        <dbReference type="EMBL" id="KIL55712.1"/>
    </source>
</evidence>
<accession>A0A0C2W3M9</accession>
<name>A0A0C2W3M9_AMAMK</name>
<dbReference type="HOGENOM" id="CLU_2922137_0_0_1"/>
<protein>
    <submittedName>
        <fullName evidence="1">Uncharacterized protein</fullName>
    </submittedName>
</protein>
<organism evidence="1 2">
    <name type="scientific">Amanita muscaria (strain Koide BX008)</name>
    <dbReference type="NCBI Taxonomy" id="946122"/>
    <lineage>
        <taxon>Eukaryota</taxon>
        <taxon>Fungi</taxon>
        <taxon>Dikarya</taxon>
        <taxon>Basidiomycota</taxon>
        <taxon>Agaricomycotina</taxon>
        <taxon>Agaricomycetes</taxon>
        <taxon>Agaricomycetidae</taxon>
        <taxon>Agaricales</taxon>
        <taxon>Pluteineae</taxon>
        <taxon>Amanitaceae</taxon>
        <taxon>Amanita</taxon>
    </lineage>
</organism>
<dbReference type="Proteomes" id="UP000054549">
    <property type="component" value="Unassembled WGS sequence"/>
</dbReference>
<keyword evidence="2" id="KW-1185">Reference proteome</keyword>
<dbReference type="EMBL" id="KN818481">
    <property type="protein sequence ID" value="KIL55712.1"/>
    <property type="molecule type" value="Genomic_DNA"/>
</dbReference>
<evidence type="ECO:0000313" key="2">
    <source>
        <dbReference type="Proteomes" id="UP000054549"/>
    </source>
</evidence>
<dbReference type="InParanoid" id="A0A0C2W3M9"/>
<reference evidence="1 2" key="1">
    <citation type="submission" date="2014-04" db="EMBL/GenBank/DDBJ databases">
        <title>Evolutionary Origins and Diversification of the Mycorrhizal Mutualists.</title>
        <authorList>
            <consortium name="DOE Joint Genome Institute"/>
            <consortium name="Mycorrhizal Genomics Consortium"/>
            <person name="Kohler A."/>
            <person name="Kuo A."/>
            <person name="Nagy L.G."/>
            <person name="Floudas D."/>
            <person name="Copeland A."/>
            <person name="Barry K.W."/>
            <person name="Cichocki N."/>
            <person name="Veneault-Fourrey C."/>
            <person name="LaButti K."/>
            <person name="Lindquist E.A."/>
            <person name="Lipzen A."/>
            <person name="Lundell T."/>
            <person name="Morin E."/>
            <person name="Murat C."/>
            <person name="Riley R."/>
            <person name="Ohm R."/>
            <person name="Sun H."/>
            <person name="Tunlid A."/>
            <person name="Henrissat B."/>
            <person name="Grigoriev I.V."/>
            <person name="Hibbett D.S."/>
            <person name="Martin F."/>
        </authorList>
    </citation>
    <scope>NUCLEOTIDE SEQUENCE [LARGE SCALE GENOMIC DNA]</scope>
    <source>
        <strain evidence="1 2">Koide BX008</strain>
    </source>
</reference>
<gene>
    <name evidence="1" type="ORF">M378DRAFT_576538</name>
</gene>
<sequence length="61" mass="7232">MLRVKMLHMTRVVDVVGYYWRQRRQENAEFAGTLRQTCEERKNAFHILPMAATRASPSSRH</sequence>
<dbReference type="AlphaFoldDB" id="A0A0C2W3M9"/>
<proteinExistence type="predicted"/>